<dbReference type="PANTHER" id="PTHR12952:SF0">
    <property type="entry name" value="PROTEIN SYS1 HOMOLOG"/>
    <property type="match status" value="1"/>
</dbReference>
<evidence type="ECO:0000256" key="3">
    <source>
        <dbReference type="ARBA" id="ARBA00022448"/>
    </source>
</evidence>
<evidence type="ECO:0000256" key="7">
    <source>
        <dbReference type="ARBA" id="ARBA00023034"/>
    </source>
</evidence>
<evidence type="ECO:0008006" key="12">
    <source>
        <dbReference type="Google" id="ProtNLM"/>
    </source>
</evidence>
<dbReference type="GO" id="GO:0006895">
    <property type="term" value="P:Golgi to endosome transport"/>
    <property type="evidence" value="ECO:0007669"/>
    <property type="project" value="EnsemblFungi"/>
</dbReference>
<accession>A0A1E4TWG3</accession>
<sequence length="196" mass="22679">MSKSHIKYSSLIHFESFNDTFSPSRIFAQIIILQSFYYITAVAMFCFLASLSGYPFTFDWIFSWEPITFQNALGLTLTILWIIDSFVCIIFMTIIVGRSKLAWDFALTIHAINFCVCWIYSGKLPSSMLWWGLQIVSSVILVSLGTWTSRWRELRDTFFDGLTDTELGNNDNNEGETIAMKDMSRQNNINEEEHNK</sequence>
<keyword evidence="3" id="KW-0813">Transport</keyword>
<evidence type="ECO:0000256" key="6">
    <source>
        <dbReference type="ARBA" id="ARBA00022989"/>
    </source>
</evidence>
<evidence type="ECO:0000256" key="4">
    <source>
        <dbReference type="ARBA" id="ARBA00022692"/>
    </source>
</evidence>
<dbReference type="OrthoDB" id="542931at2759"/>
<comment type="similarity">
    <text evidence="2">Belongs to the SYS1 family.</text>
</comment>
<feature type="transmembrane region" description="Helical" evidence="9">
    <location>
        <begin position="26"/>
        <end position="52"/>
    </location>
</feature>
<keyword evidence="6 9" id="KW-1133">Transmembrane helix</keyword>
<dbReference type="PANTHER" id="PTHR12952">
    <property type="entry name" value="SYS1"/>
    <property type="match status" value="1"/>
</dbReference>
<name>A0A1E4TWG3_PACTA</name>
<dbReference type="GO" id="GO:0000139">
    <property type="term" value="C:Golgi membrane"/>
    <property type="evidence" value="ECO:0007669"/>
    <property type="project" value="UniProtKB-SubCell"/>
</dbReference>
<evidence type="ECO:0000256" key="9">
    <source>
        <dbReference type="SAM" id="Phobius"/>
    </source>
</evidence>
<reference evidence="11" key="1">
    <citation type="submission" date="2016-05" db="EMBL/GenBank/DDBJ databases">
        <title>Comparative genomics of biotechnologically important yeasts.</title>
        <authorList>
            <consortium name="DOE Joint Genome Institute"/>
            <person name="Riley R."/>
            <person name="Haridas S."/>
            <person name="Wolfe K.H."/>
            <person name="Lopes M.R."/>
            <person name="Hittinger C.T."/>
            <person name="Goker M."/>
            <person name="Salamov A."/>
            <person name="Wisecaver J."/>
            <person name="Long T.M."/>
            <person name="Aerts A.L."/>
            <person name="Barry K."/>
            <person name="Choi C."/>
            <person name="Clum A."/>
            <person name="Coughlan A.Y."/>
            <person name="Deshpande S."/>
            <person name="Douglass A.P."/>
            <person name="Hanson S.J."/>
            <person name="Klenk H.-P."/>
            <person name="Labutti K."/>
            <person name="Lapidus A."/>
            <person name="Lindquist E."/>
            <person name="Lipzen A."/>
            <person name="Meier-Kolthoff J.P."/>
            <person name="Ohm R.A."/>
            <person name="Otillar R.P."/>
            <person name="Pangilinan J."/>
            <person name="Peng Y."/>
            <person name="Rokas A."/>
            <person name="Rosa C.A."/>
            <person name="Scheuner C."/>
            <person name="Sibirny A.A."/>
            <person name="Slot J.C."/>
            <person name="Stielow J.B."/>
            <person name="Sun H."/>
            <person name="Kurtzman C.P."/>
            <person name="Blackwell M."/>
            <person name="Grigoriev I.V."/>
            <person name="Jeffries T.W."/>
        </authorList>
    </citation>
    <scope>NUCLEOTIDE SEQUENCE [LARGE SCALE GENOMIC DNA]</scope>
    <source>
        <strain evidence="11">NRRL Y-2460</strain>
    </source>
</reference>
<dbReference type="Pfam" id="PF09801">
    <property type="entry name" value="SYS1"/>
    <property type="match status" value="1"/>
</dbReference>
<evidence type="ECO:0000256" key="1">
    <source>
        <dbReference type="ARBA" id="ARBA00004653"/>
    </source>
</evidence>
<dbReference type="GO" id="GO:0005802">
    <property type="term" value="C:trans-Golgi network"/>
    <property type="evidence" value="ECO:0007669"/>
    <property type="project" value="EnsemblFungi"/>
</dbReference>
<dbReference type="GO" id="GO:0005829">
    <property type="term" value="C:cytosol"/>
    <property type="evidence" value="ECO:0007669"/>
    <property type="project" value="GOC"/>
</dbReference>
<feature type="transmembrane region" description="Helical" evidence="9">
    <location>
        <begin position="128"/>
        <end position="147"/>
    </location>
</feature>
<dbReference type="AlphaFoldDB" id="A0A1E4TWG3"/>
<feature type="transmembrane region" description="Helical" evidence="9">
    <location>
        <begin position="72"/>
        <end position="94"/>
    </location>
</feature>
<protein>
    <recommendedName>
        <fullName evidence="12">Protein SYS1</fullName>
    </recommendedName>
</protein>
<feature type="transmembrane region" description="Helical" evidence="9">
    <location>
        <begin position="101"/>
        <end position="122"/>
    </location>
</feature>
<evidence type="ECO:0000256" key="8">
    <source>
        <dbReference type="ARBA" id="ARBA00023136"/>
    </source>
</evidence>
<keyword evidence="11" id="KW-1185">Reference proteome</keyword>
<keyword evidence="4 9" id="KW-0812">Transmembrane</keyword>
<comment type="subcellular location">
    <subcellularLocation>
        <location evidence="1">Golgi apparatus membrane</location>
        <topology evidence="1">Multi-pass membrane protein</topology>
    </subcellularLocation>
</comment>
<evidence type="ECO:0000313" key="11">
    <source>
        <dbReference type="Proteomes" id="UP000094236"/>
    </source>
</evidence>
<evidence type="ECO:0000256" key="2">
    <source>
        <dbReference type="ARBA" id="ARBA00008160"/>
    </source>
</evidence>
<evidence type="ECO:0000256" key="5">
    <source>
        <dbReference type="ARBA" id="ARBA00022927"/>
    </source>
</evidence>
<keyword evidence="8 9" id="KW-0472">Membrane</keyword>
<dbReference type="GO" id="GO:0043001">
    <property type="term" value="P:Golgi to plasma membrane protein transport"/>
    <property type="evidence" value="ECO:0007669"/>
    <property type="project" value="EnsemblFungi"/>
</dbReference>
<dbReference type="GO" id="GO:0034067">
    <property type="term" value="P:protein localization to Golgi apparatus"/>
    <property type="evidence" value="ECO:0007669"/>
    <property type="project" value="EnsemblFungi"/>
</dbReference>
<dbReference type="STRING" id="669874.A0A1E4TWG3"/>
<keyword evidence="5" id="KW-0653">Protein transport</keyword>
<dbReference type="Proteomes" id="UP000094236">
    <property type="component" value="Unassembled WGS sequence"/>
</dbReference>
<dbReference type="InterPro" id="IPR019185">
    <property type="entry name" value="Integral_membrane_SYS1-rel"/>
</dbReference>
<evidence type="ECO:0000313" key="10">
    <source>
        <dbReference type="EMBL" id="ODV96076.1"/>
    </source>
</evidence>
<proteinExistence type="inferred from homology"/>
<organism evidence="10 11">
    <name type="scientific">Pachysolen tannophilus NRRL Y-2460</name>
    <dbReference type="NCBI Taxonomy" id="669874"/>
    <lineage>
        <taxon>Eukaryota</taxon>
        <taxon>Fungi</taxon>
        <taxon>Dikarya</taxon>
        <taxon>Ascomycota</taxon>
        <taxon>Saccharomycotina</taxon>
        <taxon>Pichiomycetes</taxon>
        <taxon>Pachysolenaceae</taxon>
        <taxon>Pachysolen</taxon>
    </lineage>
</organism>
<keyword evidence="7" id="KW-0333">Golgi apparatus</keyword>
<dbReference type="EMBL" id="KV454013">
    <property type="protein sequence ID" value="ODV96076.1"/>
    <property type="molecule type" value="Genomic_DNA"/>
</dbReference>
<gene>
    <name evidence="10" type="ORF">PACTADRAFT_41044</name>
</gene>